<evidence type="ECO:0000313" key="6">
    <source>
        <dbReference type="Proteomes" id="UP000078090"/>
    </source>
</evidence>
<dbReference type="SUPFAM" id="SSF51182">
    <property type="entry name" value="RmlC-like cupins"/>
    <property type="match status" value="1"/>
</dbReference>
<evidence type="ECO:0000313" key="5">
    <source>
        <dbReference type="Proteomes" id="UP000077763"/>
    </source>
</evidence>
<dbReference type="Pfam" id="PF07883">
    <property type="entry name" value="Cupin_2"/>
    <property type="match status" value="1"/>
</dbReference>
<feature type="signal peptide" evidence="1">
    <location>
        <begin position="1"/>
        <end position="26"/>
    </location>
</feature>
<evidence type="ECO:0000259" key="2">
    <source>
        <dbReference type="Pfam" id="PF07883"/>
    </source>
</evidence>
<sequence>MKHLSHTIYLASILGFYLLMNSAVNADESSAKFSRELLLKKYVSLPANEIDTHVIRVRFPKGYKTPLHTHEGPGPRYVLRGRLKIEDSGQSNVFGPGEVFWETGAEMSVENIGKGEAEIIIFEMAPAKTDAH</sequence>
<feature type="domain" description="Cupin type-2" evidence="2">
    <location>
        <begin position="56"/>
        <end position="120"/>
    </location>
</feature>
<reference evidence="5 6" key="1">
    <citation type="submission" date="2016-03" db="EMBL/GenBank/DDBJ databases">
        <authorList>
            <person name="Ploux O."/>
        </authorList>
    </citation>
    <scope>NUCLEOTIDE SEQUENCE [LARGE SCALE GENOMIC DNA]</scope>
    <source>
        <strain evidence="4 6">R-45363</strain>
        <strain evidence="3 5">R-45371</strain>
    </source>
</reference>
<name>A0A177LZC3_METMH</name>
<comment type="caution">
    <text evidence="4">The sequence shown here is derived from an EMBL/GenBank/DDBJ whole genome shotgun (WGS) entry which is preliminary data.</text>
</comment>
<dbReference type="InterPro" id="IPR014710">
    <property type="entry name" value="RmlC-like_jellyroll"/>
</dbReference>
<dbReference type="RefSeq" id="WP_064010171.1">
    <property type="nucleotide sequence ID" value="NZ_LUUG01000107.1"/>
</dbReference>
<organism evidence="4 6">
    <name type="scientific">Methylomonas methanica</name>
    <dbReference type="NCBI Taxonomy" id="421"/>
    <lineage>
        <taxon>Bacteria</taxon>
        <taxon>Pseudomonadati</taxon>
        <taxon>Pseudomonadota</taxon>
        <taxon>Gammaproteobacteria</taxon>
        <taxon>Methylococcales</taxon>
        <taxon>Methylococcaceae</taxon>
        <taxon>Methylomonas</taxon>
    </lineage>
</organism>
<keyword evidence="1" id="KW-0732">Signal</keyword>
<evidence type="ECO:0000313" key="4">
    <source>
        <dbReference type="EMBL" id="OAH98831.1"/>
    </source>
</evidence>
<dbReference type="OrthoDB" id="541890at2"/>
<evidence type="ECO:0000256" key="1">
    <source>
        <dbReference type="SAM" id="SignalP"/>
    </source>
</evidence>
<gene>
    <name evidence="4" type="ORF">A1332_20140</name>
    <name evidence="3" type="ORF">A1353_24405</name>
</gene>
<feature type="chain" id="PRO_5013479498" evidence="1">
    <location>
        <begin position="27"/>
        <end position="132"/>
    </location>
</feature>
<dbReference type="EMBL" id="LUUH01000120">
    <property type="protein sequence ID" value="OAH96011.1"/>
    <property type="molecule type" value="Genomic_DNA"/>
</dbReference>
<dbReference type="EMBL" id="LUUG01000107">
    <property type="protein sequence ID" value="OAH98831.1"/>
    <property type="molecule type" value="Genomic_DNA"/>
</dbReference>
<evidence type="ECO:0000313" key="3">
    <source>
        <dbReference type="EMBL" id="OAH96011.1"/>
    </source>
</evidence>
<dbReference type="Proteomes" id="UP000078090">
    <property type="component" value="Unassembled WGS sequence"/>
</dbReference>
<proteinExistence type="predicted"/>
<dbReference type="Gene3D" id="2.60.120.10">
    <property type="entry name" value="Jelly Rolls"/>
    <property type="match status" value="1"/>
</dbReference>
<accession>A0A177LZC3</accession>
<dbReference type="InterPro" id="IPR011051">
    <property type="entry name" value="RmlC_Cupin_sf"/>
</dbReference>
<dbReference type="AlphaFoldDB" id="A0A177LZC3"/>
<dbReference type="InterPro" id="IPR013096">
    <property type="entry name" value="Cupin_2"/>
</dbReference>
<dbReference type="Proteomes" id="UP000077763">
    <property type="component" value="Unassembled WGS sequence"/>
</dbReference>
<protein>
    <submittedName>
        <fullName evidence="4">Cupin</fullName>
    </submittedName>
</protein>